<dbReference type="AlphaFoldDB" id="A0A932EQJ7"/>
<accession>A0A932EQJ7</accession>
<comment type="similarity">
    <text evidence="2">Belongs to the SAM hydrolase / SAM-dependent halogenase family.</text>
</comment>
<evidence type="ECO:0000259" key="3">
    <source>
        <dbReference type="Pfam" id="PF01887"/>
    </source>
</evidence>
<dbReference type="Gene3D" id="3.40.50.10790">
    <property type="entry name" value="S-adenosyl-l-methionine hydroxide adenosyltransferase, N-terminal"/>
    <property type="match status" value="1"/>
</dbReference>
<gene>
    <name evidence="5" type="ORF">HYX28_03910</name>
</gene>
<evidence type="ECO:0000256" key="2">
    <source>
        <dbReference type="ARBA" id="ARBA00024035"/>
    </source>
</evidence>
<reference evidence="5" key="1">
    <citation type="submission" date="2020-07" db="EMBL/GenBank/DDBJ databases">
        <title>Huge and variable diversity of episymbiotic CPR bacteria and DPANN archaea in groundwater ecosystems.</title>
        <authorList>
            <person name="He C.Y."/>
            <person name="Keren R."/>
            <person name="Whittaker M."/>
            <person name="Farag I.F."/>
            <person name="Doudna J."/>
            <person name="Cate J.H.D."/>
            <person name="Banfield J.F."/>
        </authorList>
    </citation>
    <scope>NUCLEOTIDE SEQUENCE</scope>
    <source>
        <strain evidence="5">NC_groundwater_580_Pr5_B-0.1um_64_19</strain>
    </source>
</reference>
<dbReference type="InterPro" id="IPR002747">
    <property type="entry name" value="SAM_OH_AdoTrfase"/>
</dbReference>
<sequence length="275" mass="29707">MAQRLITMTSDFGASDHFVGTMKGVILSINPEAKIVDICNSVHSFDILDGALTIAQAYRYFPSDTVHMVIVDPGVGTNRRPLLVTADKHMFLAPDNGVLSLVYEREERLSVRHITAEHYFLQPMSHTFHGRDLFSAVAGWLSKGVEVAKFGEEVTDFVRFAAPKPKPVNDTLMKGVVLKSDKFGNLITNFTPKEVPQLFEPSPPTFKILVGKTEVTRMRDTYSGGAAGEVFGVLGSMGYLEIAVNRGSAAKTIGADKGSDVGVLFEAAAAAPAAT</sequence>
<dbReference type="SUPFAM" id="SSF101852">
    <property type="entry name" value="Bacterial fluorinating enzyme, C-terminal domain"/>
    <property type="match status" value="1"/>
</dbReference>
<evidence type="ECO:0000313" key="5">
    <source>
        <dbReference type="EMBL" id="MBI2677905.1"/>
    </source>
</evidence>
<dbReference type="InterPro" id="IPR023227">
    <property type="entry name" value="SAM_OH_AdoTrfase_C_sf"/>
</dbReference>
<dbReference type="Pfam" id="PF01887">
    <property type="entry name" value="SAM_HAT_N"/>
    <property type="match status" value="1"/>
</dbReference>
<evidence type="ECO:0000259" key="4">
    <source>
        <dbReference type="Pfam" id="PF20257"/>
    </source>
</evidence>
<name>A0A932EQJ7_9BACT</name>
<dbReference type="PANTHER" id="PTHR35092:SF1">
    <property type="entry name" value="CHLORINASE MJ1651"/>
    <property type="match status" value="1"/>
</dbReference>
<keyword evidence="1" id="KW-0949">S-adenosyl-L-methionine</keyword>
<evidence type="ECO:0000313" key="6">
    <source>
        <dbReference type="Proteomes" id="UP000779809"/>
    </source>
</evidence>
<dbReference type="EMBL" id="JACPNR010000005">
    <property type="protein sequence ID" value="MBI2677905.1"/>
    <property type="molecule type" value="Genomic_DNA"/>
</dbReference>
<dbReference type="Pfam" id="PF20257">
    <property type="entry name" value="SAM_HAT_C"/>
    <property type="match status" value="1"/>
</dbReference>
<dbReference type="InterPro" id="IPR046469">
    <property type="entry name" value="SAM_HAT_N"/>
</dbReference>
<protein>
    <submittedName>
        <fullName evidence="5">SAM-dependent chlorinase/fluorinase</fullName>
    </submittedName>
</protein>
<dbReference type="PIRSF" id="PIRSF006779">
    <property type="entry name" value="UCP006779"/>
    <property type="match status" value="1"/>
</dbReference>
<comment type="caution">
    <text evidence="5">The sequence shown here is derived from an EMBL/GenBank/DDBJ whole genome shotgun (WGS) entry which is preliminary data.</text>
</comment>
<feature type="domain" description="S-adenosyl-l-methionine hydroxide adenosyltransferase C-terminal" evidence="4">
    <location>
        <begin position="176"/>
        <end position="261"/>
    </location>
</feature>
<dbReference type="Proteomes" id="UP000779809">
    <property type="component" value="Unassembled WGS sequence"/>
</dbReference>
<dbReference type="Gene3D" id="2.40.30.90">
    <property type="entry name" value="Bacterial fluorinating enzyme like"/>
    <property type="match status" value="1"/>
</dbReference>
<dbReference type="SUPFAM" id="SSF102522">
    <property type="entry name" value="Bacterial fluorinating enzyme, N-terminal domain"/>
    <property type="match status" value="1"/>
</dbReference>
<evidence type="ECO:0000256" key="1">
    <source>
        <dbReference type="ARBA" id="ARBA00022691"/>
    </source>
</evidence>
<dbReference type="PANTHER" id="PTHR35092">
    <property type="entry name" value="CHLORINASE MJ1651"/>
    <property type="match status" value="1"/>
</dbReference>
<dbReference type="InterPro" id="IPR046470">
    <property type="entry name" value="SAM_HAT_C"/>
</dbReference>
<dbReference type="InterPro" id="IPR023228">
    <property type="entry name" value="SAM_OH_AdoTrfase_N_sf"/>
</dbReference>
<organism evidence="5 6">
    <name type="scientific">Candidatus Korobacter versatilis</name>
    <dbReference type="NCBI Taxonomy" id="658062"/>
    <lineage>
        <taxon>Bacteria</taxon>
        <taxon>Pseudomonadati</taxon>
        <taxon>Acidobacteriota</taxon>
        <taxon>Terriglobia</taxon>
        <taxon>Terriglobales</taxon>
        <taxon>Candidatus Korobacteraceae</taxon>
        <taxon>Candidatus Korobacter</taxon>
    </lineage>
</organism>
<proteinExistence type="inferred from homology"/>
<feature type="domain" description="S-adenosyl-l-methionine hydroxide adenosyltransferase N-terminal" evidence="3">
    <location>
        <begin position="6"/>
        <end position="151"/>
    </location>
</feature>